<reference evidence="1 2" key="1">
    <citation type="submission" date="2014-06" db="EMBL/GenBank/DDBJ databases">
        <title>Evolutionary Origins and Diversification of the Mycorrhizal Mutualists.</title>
        <authorList>
            <consortium name="DOE Joint Genome Institute"/>
            <consortium name="Mycorrhizal Genomics Consortium"/>
            <person name="Kohler A."/>
            <person name="Kuo A."/>
            <person name="Nagy L.G."/>
            <person name="Floudas D."/>
            <person name="Copeland A."/>
            <person name="Barry K.W."/>
            <person name="Cichocki N."/>
            <person name="Veneault-Fourrey C."/>
            <person name="LaButti K."/>
            <person name="Lindquist E.A."/>
            <person name="Lipzen A."/>
            <person name="Lundell T."/>
            <person name="Morin E."/>
            <person name="Murat C."/>
            <person name="Riley R."/>
            <person name="Ohm R."/>
            <person name="Sun H."/>
            <person name="Tunlid A."/>
            <person name="Henrissat B."/>
            <person name="Grigoriev I.V."/>
            <person name="Hibbett D.S."/>
            <person name="Martin F."/>
        </authorList>
    </citation>
    <scope>NUCLEOTIDE SEQUENCE [LARGE SCALE GENOMIC DNA]</scope>
    <source>
        <strain evidence="1 2">SS14</strain>
    </source>
</reference>
<evidence type="ECO:0008006" key="3">
    <source>
        <dbReference type="Google" id="ProtNLM"/>
    </source>
</evidence>
<proteinExistence type="predicted"/>
<evidence type="ECO:0000313" key="2">
    <source>
        <dbReference type="Proteomes" id="UP000054279"/>
    </source>
</evidence>
<dbReference type="Gene3D" id="3.40.395.10">
    <property type="entry name" value="Adenoviral Proteinase, Chain A"/>
    <property type="match status" value="1"/>
</dbReference>
<dbReference type="AlphaFoldDB" id="A0A0C9UZ33"/>
<gene>
    <name evidence="1" type="ORF">M422DRAFT_268137</name>
</gene>
<dbReference type="InterPro" id="IPR038765">
    <property type="entry name" value="Papain-like_cys_pep_sf"/>
</dbReference>
<keyword evidence="2" id="KW-1185">Reference proteome</keyword>
<protein>
    <recommendedName>
        <fullName evidence="3">Ubiquitin-like protease family profile domain-containing protein</fullName>
    </recommendedName>
</protein>
<dbReference type="SUPFAM" id="SSF54001">
    <property type="entry name" value="Cysteine proteinases"/>
    <property type="match status" value="1"/>
</dbReference>
<dbReference type="OrthoDB" id="2976051at2759"/>
<evidence type="ECO:0000313" key="1">
    <source>
        <dbReference type="EMBL" id="KIJ30375.1"/>
    </source>
</evidence>
<dbReference type="Proteomes" id="UP000054279">
    <property type="component" value="Unassembled WGS sequence"/>
</dbReference>
<sequence length="103" mass="12142">MLQVLHNIREILDHFMNDETVMHAVAWVRKEIGMVRTKEAKQYWLILAHVPGHWSLVLIDWQSNTIRFMDSMPRRLGAEEDEARVQQEGWDVLALVREGFSQS</sequence>
<organism evidence="1 2">
    <name type="scientific">Sphaerobolus stellatus (strain SS14)</name>
    <dbReference type="NCBI Taxonomy" id="990650"/>
    <lineage>
        <taxon>Eukaryota</taxon>
        <taxon>Fungi</taxon>
        <taxon>Dikarya</taxon>
        <taxon>Basidiomycota</taxon>
        <taxon>Agaricomycotina</taxon>
        <taxon>Agaricomycetes</taxon>
        <taxon>Phallomycetidae</taxon>
        <taxon>Geastrales</taxon>
        <taxon>Sphaerobolaceae</taxon>
        <taxon>Sphaerobolus</taxon>
    </lineage>
</organism>
<accession>A0A0C9UZ33</accession>
<name>A0A0C9UZ33_SPHS4</name>
<dbReference type="HOGENOM" id="CLU_2265425_0_0_1"/>
<dbReference type="EMBL" id="KN837263">
    <property type="protein sequence ID" value="KIJ30375.1"/>
    <property type="molecule type" value="Genomic_DNA"/>
</dbReference>